<evidence type="ECO:0000256" key="2">
    <source>
        <dbReference type="ARBA" id="ARBA00013263"/>
    </source>
</evidence>
<evidence type="ECO:0000256" key="9">
    <source>
        <dbReference type="SAM" id="MobiDB-lite"/>
    </source>
</evidence>
<feature type="compositionally biased region" description="Low complexity" evidence="9">
    <location>
        <begin position="545"/>
        <end position="556"/>
    </location>
</feature>
<feature type="domain" description="ATP-grasp" evidence="10">
    <location>
        <begin position="120"/>
        <end position="317"/>
    </location>
</feature>
<protein>
    <recommendedName>
        <fullName evidence="2">biotin carboxylase</fullName>
        <ecNumber evidence="2">6.3.4.14</ecNumber>
    </recommendedName>
</protein>
<reference evidence="13" key="1">
    <citation type="submission" date="2016-06" db="EMBL/GenBank/DDBJ databases">
        <authorList>
            <person name="Varghese N."/>
            <person name="Submissions Spin"/>
        </authorList>
    </citation>
    <scope>NUCLEOTIDE SEQUENCE [LARGE SCALE GENOMIC DNA]</scope>
    <source>
        <strain evidence="13">DSM 45161</strain>
    </source>
</reference>
<dbReference type="InterPro" id="IPR011764">
    <property type="entry name" value="Biotin_carboxylation_dom"/>
</dbReference>
<dbReference type="Pfam" id="PF02786">
    <property type="entry name" value="CPSase_L_D2"/>
    <property type="match status" value="1"/>
</dbReference>
<dbReference type="NCBIfam" id="NF006367">
    <property type="entry name" value="PRK08591.1"/>
    <property type="match status" value="1"/>
</dbReference>
<dbReference type="InterPro" id="IPR011054">
    <property type="entry name" value="Rudment_hybrid_motif"/>
</dbReference>
<keyword evidence="4 8" id="KW-0547">Nucleotide-binding</keyword>
<proteinExistence type="predicted"/>
<keyword evidence="13" id="KW-1185">Reference proteome</keyword>
<accession>A0A1C5H860</accession>
<feature type="compositionally biased region" description="Pro residues" evidence="9">
    <location>
        <begin position="452"/>
        <end position="466"/>
    </location>
</feature>
<evidence type="ECO:0000256" key="7">
    <source>
        <dbReference type="ARBA" id="ARBA00048600"/>
    </source>
</evidence>
<dbReference type="AlphaFoldDB" id="A0A1C5H860"/>
<evidence type="ECO:0000256" key="3">
    <source>
        <dbReference type="ARBA" id="ARBA00022598"/>
    </source>
</evidence>
<organism evidence="12 13">
    <name type="scientific">Micromonospora coxensis</name>
    <dbReference type="NCBI Taxonomy" id="356852"/>
    <lineage>
        <taxon>Bacteria</taxon>
        <taxon>Bacillati</taxon>
        <taxon>Actinomycetota</taxon>
        <taxon>Actinomycetes</taxon>
        <taxon>Micromonosporales</taxon>
        <taxon>Micromonosporaceae</taxon>
        <taxon>Micromonospora</taxon>
    </lineage>
</organism>
<feature type="compositionally biased region" description="Low complexity" evidence="9">
    <location>
        <begin position="487"/>
        <end position="508"/>
    </location>
</feature>
<dbReference type="InterPro" id="IPR005481">
    <property type="entry name" value="BC-like_N"/>
</dbReference>
<evidence type="ECO:0000256" key="1">
    <source>
        <dbReference type="ARBA" id="ARBA00003761"/>
    </source>
</evidence>
<keyword evidence="3" id="KW-0436">Ligase</keyword>
<dbReference type="SUPFAM" id="SSF51246">
    <property type="entry name" value="Rudiment single hybrid motif"/>
    <property type="match status" value="1"/>
</dbReference>
<feature type="domain" description="Biotin carboxylation" evidence="11">
    <location>
        <begin position="1"/>
        <end position="448"/>
    </location>
</feature>
<dbReference type="FunFam" id="3.40.50.20:FF:000010">
    <property type="entry name" value="Propionyl-CoA carboxylase subunit alpha"/>
    <property type="match status" value="1"/>
</dbReference>
<gene>
    <name evidence="12" type="ORF">GA0070614_0953</name>
</gene>
<dbReference type="InterPro" id="IPR051602">
    <property type="entry name" value="ACC_Biotin_Carboxylase"/>
</dbReference>
<evidence type="ECO:0000259" key="10">
    <source>
        <dbReference type="PROSITE" id="PS50975"/>
    </source>
</evidence>
<comment type="catalytic activity">
    <reaction evidence="7">
        <text>N(6)-biotinyl-L-lysyl-[protein] + hydrogencarbonate + ATP = N(6)-carboxybiotinyl-L-lysyl-[protein] + ADP + phosphate + H(+)</text>
        <dbReference type="Rhea" id="RHEA:13501"/>
        <dbReference type="Rhea" id="RHEA-COMP:10505"/>
        <dbReference type="Rhea" id="RHEA-COMP:10506"/>
        <dbReference type="ChEBI" id="CHEBI:15378"/>
        <dbReference type="ChEBI" id="CHEBI:17544"/>
        <dbReference type="ChEBI" id="CHEBI:30616"/>
        <dbReference type="ChEBI" id="CHEBI:43474"/>
        <dbReference type="ChEBI" id="CHEBI:83144"/>
        <dbReference type="ChEBI" id="CHEBI:83145"/>
        <dbReference type="ChEBI" id="CHEBI:456216"/>
        <dbReference type="EC" id="6.3.4.14"/>
    </reaction>
</comment>
<dbReference type="InterPro" id="IPR016185">
    <property type="entry name" value="PreATP-grasp_dom_sf"/>
</dbReference>
<evidence type="ECO:0000256" key="6">
    <source>
        <dbReference type="ARBA" id="ARBA00023267"/>
    </source>
</evidence>
<dbReference type="Gene3D" id="3.30.470.20">
    <property type="entry name" value="ATP-grasp fold, B domain"/>
    <property type="match status" value="1"/>
</dbReference>
<evidence type="ECO:0000256" key="5">
    <source>
        <dbReference type="ARBA" id="ARBA00022840"/>
    </source>
</evidence>
<dbReference type="PANTHER" id="PTHR48095:SF2">
    <property type="entry name" value="BIOTIN CARBOXYLASE, CHLOROPLASTIC"/>
    <property type="match status" value="1"/>
</dbReference>
<keyword evidence="6" id="KW-0092">Biotin</keyword>
<evidence type="ECO:0000256" key="4">
    <source>
        <dbReference type="ARBA" id="ARBA00022741"/>
    </source>
</evidence>
<evidence type="ECO:0000313" key="12">
    <source>
        <dbReference type="EMBL" id="SCG42208.1"/>
    </source>
</evidence>
<feature type="region of interest" description="Disordered" evidence="9">
    <location>
        <begin position="447"/>
        <end position="586"/>
    </location>
</feature>
<dbReference type="InterPro" id="IPR005479">
    <property type="entry name" value="CPAse_ATP-bd"/>
</dbReference>
<dbReference type="Proteomes" id="UP000198215">
    <property type="component" value="Chromosome I"/>
</dbReference>
<keyword evidence="5 8" id="KW-0067">ATP-binding</keyword>
<dbReference type="PROSITE" id="PS00866">
    <property type="entry name" value="CPSASE_1"/>
    <property type="match status" value="1"/>
</dbReference>
<dbReference type="PROSITE" id="PS50979">
    <property type="entry name" value="BC"/>
    <property type="match status" value="1"/>
</dbReference>
<dbReference type="PROSITE" id="PS50975">
    <property type="entry name" value="ATP_GRASP"/>
    <property type="match status" value="1"/>
</dbReference>
<dbReference type="SMART" id="SM00878">
    <property type="entry name" value="Biotin_carb_C"/>
    <property type="match status" value="1"/>
</dbReference>
<dbReference type="Pfam" id="PF02785">
    <property type="entry name" value="Biotin_carb_C"/>
    <property type="match status" value="1"/>
</dbReference>
<dbReference type="InterPro" id="IPR011761">
    <property type="entry name" value="ATP-grasp"/>
</dbReference>
<dbReference type="GO" id="GO:0004075">
    <property type="term" value="F:biotin carboxylase activity"/>
    <property type="evidence" value="ECO:0007669"/>
    <property type="project" value="UniProtKB-EC"/>
</dbReference>
<dbReference type="EC" id="6.3.4.14" evidence="2"/>
<evidence type="ECO:0000313" key="13">
    <source>
        <dbReference type="Proteomes" id="UP000198215"/>
    </source>
</evidence>
<comment type="function">
    <text evidence="1">This protein is a component of the acetyl coenzyme A carboxylase complex; first, biotin carboxylase catalyzes the carboxylation of the carrier protein and then the transcarboxylase transfers the carboxyl group to form malonyl-CoA.</text>
</comment>
<dbReference type="PANTHER" id="PTHR48095">
    <property type="entry name" value="PYRUVATE CARBOXYLASE SUBUNIT A"/>
    <property type="match status" value="1"/>
</dbReference>
<evidence type="ECO:0000259" key="11">
    <source>
        <dbReference type="PROSITE" id="PS50979"/>
    </source>
</evidence>
<dbReference type="SUPFAM" id="SSF52440">
    <property type="entry name" value="PreATP-grasp domain"/>
    <property type="match status" value="1"/>
</dbReference>
<dbReference type="SUPFAM" id="SSF56059">
    <property type="entry name" value="Glutathione synthetase ATP-binding domain-like"/>
    <property type="match status" value="1"/>
</dbReference>
<name>A0A1C5H860_9ACTN</name>
<sequence length="586" mass="61510">MFSTVLVANRGEIAVRVLRACRELGIRTAVVYSTADADSAAVRLADQAVLIGPALSRRSYLNAAAIVEAARLVGADAVHPGYGFLSEDADFAEICADNGLTFIGPPPQVMAALADKSSARALMSRAGLPLPPGSVSPVSNAARAAEIAAEVGYPVIVKAAAGGGGRGMTVVRGAAELSRAYARTRAAAQAAFGDDRVYVERYLTEARHVEVQILCDRHGNGVHLGTRDCSVQRRHQKLVEEAPAPALSAATLDAIARIALHGALEVGFAGVGTVEFLVDAEERFHFLEINCRIQVEHPVTEMITGIDLVHEQLHVAAGLPLRIRQEDVRLHGVAVECRVNVEDPYRDFAPTPGRLDRFVPPGGPFTRVDTHGHPGYLVGPHYDSLLAKVAVWAPDRDLALRRLDRALAEFDIAGPGVRTTIPFVQRVLDDPEFRAARHTTALVDRMLGADRPPAPRPQPADVPPAEPADVPGSVLAGPVDVPRPAVPRSEPADAARSSAAPPVSAAPAGPCPSAPPPLRPAAPPPLRPAAPPPLRPAAPPPLRPAVPSLRGAVAPEPAGPPPSTRPVAATHGAGRPSVLTATEEER</sequence>
<dbReference type="Pfam" id="PF00289">
    <property type="entry name" value="Biotin_carb_N"/>
    <property type="match status" value="1"/>
</dbReference>
<dbReference type="GO" id="GO:0046872">
    <property type="term" value="F:metal ion binding"/>
    <property type="evidence" value="ECO:0007669"/>
    <property type="project" value="InterPro"/>
</dbReference>
<feature type="compositionally biased region" description="Pro residues" evidence="9">
    <location>
        <begin position="509"/>
        <end position="544"/>
    </location>
</feature>
<dbReference type="InterPro" id="IPR005482">
    <property type="entry name" value="Biotin_COase_C"/>
</dbReference>
<dbReference type="EMBL" id="LT607753">
    <property type="protein sequence ID" value="SCG42208.1"/>
    <property type="molecule type" value="Genomic_DNA"/>
</dbReference>
<dbReference type="GO" id="GO:0005524">
    <property type="term" value="F:ATP binding"/>
    <property type="evidence" value="ECO:0007669"/>
    <property type="project" value="UniProtKB-UniRule"/>
</dbReference>
<evidence type="ECO:0000256" key="8">
    <source>
        <dbReference type="PROSITE-ProRule" id="PRU00409"/>
    </source>
</evidence>